<organism evidence="3 4">
    <name type="scientific">Lysinibacillus xylanilyticus</name>
    <dbReference type="NCBI Taxonomy" id="582475"/>
    <lineage>
        <taxon>Bacteria</taxon>
        <taxon>Bacillati</taxon>
        <taxon>Bacillota</taxon>
        <taxon>Bacilli</taxon>
        <taxon>Bacillales</taxon>
        <taxon>Bacillaceae</taxon>
        <taxon>Lysinibacillus</taxon>
    </lineage>
</organism>
<dbReference type="Gene3D" id="2.60.40.2700">
    <property type="match status" value="1"/>
</dbReference>
<dbReference type="RefSeq" id="WP_368636633.1">
    <property type="nucleotide sequence ID" value="NZ_JBFRHK010000006.1"/>
</dbReference>
<evidence type="ECO:0000313" key="4">
    <source>
        <dbReference type="Proteomes" id="UP001558534"/>
    </source>
</evidence>
<feature type="signal peptide" evidence="1">
    <location>
        <begin position="1"/>
        <end position="24"/>
    </location>
</feature>
<reference evidence="3 4" key="1">
    <citation type="submission" date="2024-07" db="EMBL/GenBank/DDBJ databases">
        <title>Characterization of a bacterium isolated from hydrolysated instant sea cucumber by whole-genome sequencing and metabolomics.</title>
        <authorList>
            <person name="Luo X."/>
            <person name="Zhang Z."/>
            <person name="Zheng Z."/>
            <person name="Zhang W."/>
            <person name="Ming T."/>
            <person name="Jiao L."/>
            <person name="Su X."/>
            <person name="Kong F."/>
            <person name="Xu J."/>
        </authorList>
    </citation>
    <scope>NUCLEOTIDE SEQUENCE [LARGE SCALE GENOMIC DNA]</scope>
    <source>
        <strain evidence="3 4">XL-2024</strain>
    </source>
</reference>
<dbReference type="EMBL" id="JBFRHK010000006">
    <property type="protein sequence ID" value="MEX3745757.1"/>
    <property type="molecule type" value="Genomic_DNA"/>
</dbReference>
<protein>
    <recommendedName>
        <fullName evidence="5">Rhoptry protein</fullName>
    </recommendedName>
</protein>
<feature type="chain" id="PRO_5045032941" description="Rhoptry protein" evidence="1">
    <location>
        <begin position="25"/>
        <end position="951"/>
    </location>
</feature>
<name>A0ABV3VYR4_9BACI</name>
<comment type="caution">
    <text evidence="3">The sequence shown here is derived from an EMBL/GenBank/DDBJ whole genome shotgun (WGS) entry which is preliminary data.</text>
</comment>
<evidence type="ECO:0008006" key="5">
    <source>
        <dbReference type="Google" id="ProtNLM"/>
    </source>
</evidence>
<evidence type="ECO:0000313" key="2">
    <source>
        <dbReference type="EMBL" id="MEX3745757.1"/>
    </source>
</evidence>
<dbReference type="EMBL" id="JBFRHK010000007">
    <property type="protein sequence ID" value="MEX3746057.1"/>
    <property type="molecule type" value="Genomic_DNA"/>
</dbReference>
<gene>
    <name evidence="2" type="ORF">AB1300_11480</name>
    <name evidence="3" type="ORF">AB1300_13025</name>
</gene>
<dbReference type="Proteomes" id="UP001558534">
    <property type="component" value="Unassembled WGS sequence"/>
</dbReference>
<evidence type="ECO:0000313" key="3">
    <source>
        <dbReference type="EMBL" id="MEX3746057.1"/>
    </source>
</evidence>
<proteinExistence type="predicted"/>
<keyword evidence="4" id="KW-1185">Reference proteome</keyword>
<accession>A0ABV3VYR4</accession>
<evidence type="ECO:0000256" key="1">
    <source>
        <dbReference type="SAM" id="SignalP"/>
    </source>
</evidence>
<keyword evidence="1" id="KW-0732">Signal</keyword>
<sequence length="951" mass="106405">MNKKFLLSVAAIPAVIVAPAVVGAEETSTIKINADAKVNDIITADVKNLPSNTYVNSYQWYYIEADGSEKLIPGATGISFKVPAEAEKKTMIVKAITSSDTYKSNTCTIKPLQLSIEEPVFEGYSSTNFVTPGDTVKVVGANVIDANGTKLESNQITYSYQWFYKVGEVFSIINGATGATFTIPTDALDKEPKDIVVKVTAKVGAYTLESPPSKVLTVSKQPTETLTKNIKDLLKDGNKYNLTTTFEEFQALAKDLDKKYQALSSTAKANVTNYEVLKRALADIAAIEALKEKLNKMGNVDKKDLPQFLKNLEADYNKLDYLQRSLDVNDEIYNAIKLALHNPSNIDELTEVREINKQITALLSYENSYIKYVPSSLESLQAEVNKIETRMSKLSKDYKAIVQNQTILQEAKQDIKKIEQFLKSFDKLSPNDTPSKQVTTAKSIRSTYEKFTYKQMLLVPNTYKEKLQNAENAEQIQIMKLNALIQSYVGDKQYPINPTKETWKENVDNVNKIISDYKNLTKTSAAQIKDYDRILTLQKDLKTAEKVIKDMDAYLKLKKTSGVSESKLKSSYSSTLKAYNKLTSLQQSLVYNAKEFLNNSPDVTVGNGGKEPQDKAAALALKTKIDSLANITNYSLQQLETEVASATAEYKKLSSDARKYVTNYDLLTAASKDISGAKSFLKKVQDAKEETDVTKQVKKIQTVQTAYAKLPANQQHLAKDEYEKLLKLLDGNVPDVSKLDNEIAAMINNDMYTVSIEKIKELSTQYNKLSSSDKKRVTNASILTTAVSDVKKVESFMKQYDKSFEKNPATVIKAFSKLTSKQTSLINESVRKKIVEAEAKQQAANESALNLVEMINGLEKNGEYIANLDTEVTKIRTSYDKLSSTEKKIVKNYSKLTQAESDLKKVTEVYELYKTYEAATEENKPAAYKTWQTAYGKLSKKLELLYKQMQP</sequence>